<evidence type="ECO:0000259" key="4">
    <source>
        <dbReference type="PROSITE" id="PS50853"/>
    </source>
</evidence>
<dbReference type="GO" id="GO:0000272">
    <property type="term" value="P:polysaccharide catabolic process"/>
    <property type="evidence" value="ECO:0007669"/>
    <property type="project" value="UniProtKB-KW"/>
</dbReference>
<dbReference type="SUPFAM" id="SSF49265">
    <property type="entry name" value="Fibronectin type III"/>
    <property type="match status" value="2"/>
</dbReference>
<dbReference type="Gene3D" id="2.60.40.10">
    <property type="entry name" value="Immunoglobulins"/>
    <property type="match status" value="3"/>
</dbReference>
<organism evidence="5 6">
    <name type="scientific">Salana multivorans</name>
    <dbReference type="NCBI Taxonomy" id="120377"/>
    <lineage>
        <taxon>Bacteria</taxon>
        <taxon>Bacillati</taxon>
        <taxon>Actinomycetota</taxon>
        <taxon>Actinomycetes</taxon>
        <taxon>Micrococcales</taxon>
        <taxon>Beutenbergiaceae</taxon>
        <taxon>Salana</taxon>
    </lineage>
</organism>
<comment type="caution">
    <text evidence="5">The sequence shown here is derived from an EMBL/GenBank/DDBJ whole genome shotgun (WGS) entry which is preliminary data.</text>
</comment>
<keyword evidence="6" id="KW-1185">Reference proteome</keyword>
<evidence type="ECO:0000256" key="3">
    <source>
        <dbReference type="SAM" id="MobiDB-lite"/>
    </source>
</evidence>
<accession>A0A3N2D6X3</accession>
<protein>
    <submittedName>
        <fullName evidence="5">Fibronectin type III domain protein</fullName>
    </submittedName>
</protein>
<feature type="domain" description="Fibronectin type-III" evidence="4">
    <location>
        <begin position="235"/>
        <end position="328"/>
    </location>
</feature>
<dbReference type="SMART" id="SM00060">
    <property type="entry name" value="FN3"/>
    <property type="match status" value="3"/>
</dbReference>
<evidence type="ECO:0000313" key="5">
    <source>
        <dbReference type="EMBL" id="ROR95520.1"/>
    </source>
</evidence>
<sequence>MAGEGTWSGNTATSSGGNVGRLHTYVNITNPNPWTSRVRIYTYFTSNYSVSDSSNSVSGWADGFPGAGGSRNVSHGGSGGTTAIYDETRDFSRGFGTGPSGNFSFSITGLAPWGSTTFSVSGTWGDSPRPYETPAAPAAPSVSNVSTASVKITSGATSNNGGAGIDRWQFQTAWDSSFSTGLWSSSEYTSGTQTIADWSGNRDYWVRGRVRNSAGLWSGWSSGTKFTTPPLPANKPTNLIATYVSDTQANLSWTNNPTAERPYSAIDVQRRAYGGSWVTVALGLAGTTTSWSDKTLSAGTRYDYRVRGRNSAAPTDGSDYARASTGASDVSTTPLAPTAVAAAKDGAGSIVVSWSGAWGTAYPAGWCVLDVQESTNGGTTWASLATGLALTERQWTHASPNASLPHLYRVRARATTASGGVGGADLPSAWVQSNVVQLITKPGQPMIVGPQAAQDATKALTIEWVHNSIDTTPQSAYQMRYRAVGTSTWTTLAKTTSSTSSRTLTAGLFSNGTSVEFQVCTWGASATGSDWSDTFVVALSAPPTATISSPPLGAWPGARLTVAWAYYQANGLAQAGAEVRLYDMSSGQYVTTPVTGATSSVTLPTILPNGSSWSVDVRVRSSAAQWSDWTGALFWVEYPTPPEPQVQALWDVINGVAQVSVHNPTPTSGQATPTHNELWRSIDGGVWTLIADTLPPQGAVTDPTAPAAGEIRYRAVALTALLASSESEPVPLDVPAIDHRGHAECATYVSGGPGYGITCRALYNPELSFSRGRRDRTLYWFAGRSLPVEHAGPGLERTLTLTWRVLPEWESDGGRSASREEWERLVELPGPHLVRDCQGRRFYASLGDLTGRRLADGTYSMTLTATEVSA</sequence>
<dbReference type="GO" id="GO:0016798">
    <property type="term" value="F:hydrolase activity, acting on glycosyl bonds"/>
    <property type="evidence" value="ECO:0007669"/>
    <property type="project" value="UniProtKB-KW"/>
</dbReference>
<dbReference type="CDD" id="cd00063">
    <property type="entry name" value="FN3"/>
    <property type="match status" value="1"/>
</dbReference>
<keyword evidence="2" id="KW-0119">Carbohydrate metabolism</keyword>
<dbReference type="RefSeq" id="WP_123737832.1">
    <property type="nucleotide sequence ID" value="NZ_RKHQ01000001.1"/>
</dbReference>
<keyword evidence="2" id="KW-0624">Polysaccharide degradation</keyword>
<dbReference type="OrthoDB" id="9805159at2"/>
<evidence type="ECO:0000256" key="2">
    <source>
        <dbReference type="ARBA" id="ARBA00023326"/>
    </source>
</evidence>
<dbReference type="Proteomes" id="UP000275356">
    <property type="component" value="Unassembled WGS sequence"/>
</dbReference>
<dbReference type="InterPro" id="IPR036116">
    <property type="entry name" value="FN3_sf"/>
</dbReference>
<feature type="region of interest" description="Disordered" evidence="3">
    <location>
        <begin position="308"/>
        <end position="331"/>
    </location>
</feature>
<dbReference type="AlphaFoldDB" id="A0A3N2D6X3"/>
<dbReference type="InterPro" id="IPR003961">
    <property type="entry name" value="FN3_dom"/>
</dbReference>
<dbReference type="PROSITE" id="PS50853">
    <property type="entry name" value="FN3"/>
    <property type="match status" value="2"/>
</dbReference>
<feature type="domain" description="Fibronectin type-III" evidence="4">
    <location>
        <begin position="136"/>
        <end position="231"/>
    </location>
</feature>
<proteinExistence type="predicted"/>
<dbReference type="EMBL" id="RKHQ01000001">
    <property type="protein sequence ID" value="ROR95520.1"/>
    <property type="molecule type" value="Genomic_DNA"/>
</dbReference>
<reference evidence="5 6" key="1">
    <citation type="submission" date="2018-11" db="EMBL/GenBank/DDBJ databases">
        <title>Sequencing the genomes of 1000 actinobacteria strains.</title>
        <authorList>
            <person name="Klenk H.-P."/>
        </authorList>
    </citation>
    <scope>NUCLEOTIDE SEQUENCE [LARGE SCALE GENOMIC DNA]</scope>
    <source>
        <strain evidence="5 6">DSM 13521</strain>
    </source>
</reference>
<keyword evidence="1" id="KW-0326">Glycosidase</keyword>
<gene>
    <name evidence="5" type="ORF">EDD28_0076</name>
</gene>
<name>A0A3N2D6X3_9MICO</name>
<evidence type="ECO:0000256" key="1">
    <source>
        <dbReference type="ARBA" id="ARBA00023295"/>
    </source>
</evidence>
<dbReference type="InterPro" id="IPR013783">
    <property type="entry name" value="Ig-like_fold"/>
</dbReference>
<keyword evidence="1" id="KW-0378">Hydrolase</keyword>
<evidence type="ECO:0000313" key="6">
    <source>
        <dbReference type="Proteomes" id="UP000275356"/>
    </source>
</evidence>